<dbReference type="AlphaFoldDB" id="A0A1I4S6T2"/>
<keyword evidence="2" id="KW-1185">Reference proteome</keyword>
<dbReference type="EMBL" id="FOUJ01000003">
    <property type="protein sequence ID" value="SFM60207.1"/>
    <property type="molecule type" value="Genomic_DNA"/>
</dbReference>
<dbReference type="RefSeq" id="WP_091936161.1">
    <property type="nucleotide sequence ID" value="NZ_FOUJ01000003.1"/>
</dbReference>
<protein>
    <submittedName>
        <fullName evidence="1">Uncharacterized protein</fullName>
    </submittedName>
</protein>
<dbReference type="Proteomes" id="UP000198535">
    <property type="component" value="Unassembled WGS sequence"/>
</dbReference>
<organism evidence="1 2">
    <name type="scientific">Methanolobus profundi</name>
    <dbReference type="NCBI Taxonomy" id="487685"/>
    <lineage>
        <taxon>Archaea</taxon>
        <taxon>Methanobacteriati</taxon>
        <taxon>Methanobacteriota</taxon>
        <taxon>Stenosarchaea group</taxon>
        <taxon>Methanomicrobia</taxon>
        <taxon>Methanosarcinales</taxon>
        <taxon>Methanosarcinaceae</taxon>
        <taxon>Methanolobus</taxon>
    </lineage>
</organism>
<evidence type="ECO:0000313" key="1">
    <source>
        <dbReference type="EMBL" id="SFM60207.1"/>
    </source>
</evidence>
<name>A0A1I4S6T2_9EURY</name>
<dbReference type="OrthoDB" id="142205at2157"/>
<evidence type="ECO:0000313" key="2">
    <source>
        <dbReference type="Proteomes" id="UP000198535"/>
    </source>
</evidence>
<reference evidence="2" key="1">
    <citation type="submission" date="2016-10" db="EMBL/GenBank/DDBJ databases">
        <authorList>
            <person name="Varghese N."/>
            <person name="Submissions S."/>
        </authorList>
    </citation>
    <scope>NUCLEOTIDE SEQUENCE [LARGE SCALE GENOMIC DNA]</scope>
    <source>
        <strain evidence="2">Mob M</strain>
    </source>
</reference>
<sequence length="139" mass="16622">MQEQTETPERSLWRYINYWKSEGILDTAREHCTKVFFKTKRLWENTKEPLIYFYSAFNIGFKKIFGQVFVDSGVIRPYKERKKNLKPVKPRHKSTLEPVVVDTYRQAKQLSKEFKELGISRGIVVRSNHNTMRYSRVIS</sequence>
<proteinExistence type="predicted"/>
<accession>A0A1I4S6T2</accession>
<gene>
    <name evidence="1" type="ORF">SAMN04488696_1809</name>
</gene>